<dbReference type="PANTHER" id="PTHR43479:SF11">
    <property type="entry name" value="ACREF_ENVCD OPERON REPRESSOR-RELATED"/>
    <property type="match status" value="1"/>
</dbReference>
<evidence type="ECO:0000313" key="7">
    <source>
        <dbReference type="Proteomes" id="UP000831880"/>
    </source>
</evidence>
<evidence type="ECO:0000256" key="1">
    <source>
        <dbReference type="ARBA" id="ARBA00022491"/>
    </source>
</evidence>
<name>A0ABY4GWD9_9BACI</name>
<feature type="DNA-binding region" description="H-T-H motif" evidence="3">
    <location>
        <begin position="46"/>
        <end position="65"/>
    </location>
</feature>
<keyword evidence="7" id="KW-1185">Reference proteome</keyword>
<keyword evidence="1" id="KW-0678">Repressor</keyword>
<evidence type="ECO:0000256" key="4">
    <source>
        <dbReference type="SAM" id="MobiDB-lite"/>
    </source>
</evidence>
<dbReference type="EMBL" id="CP095074">
    <property type="protein sequence ID" value="UOQ92223.1"/>
    <property type="molecule type" value="Genomic_DNA"/>
</dbReference>
<evidence type="ECO:0000313" key="6">
    <source>
        <dbReference type="EMBL" id="UOQ92223.1"/>
    </source>
</evidence>
<protein>
    <submittedName>
        <fullName evidence="6">TetR family transcriptional regulator</fullName>
    </submittedName>
</protein>
<feature type="region of interest" description="Disordered" evidence="4">
    <location>
        <begin position="1"/>
        <end position="22"/>
    </location>
</feature>
<proteinExistence type="predicted"/>
<evidence type="ECO:0000259" key="5">
    <source>
        <dbReference type="PROSITE" id="PS50977"/>
    </source>
</evidence>
<feature type="compositionally biased region" description="Basic and acidic residues" evidence="4">
    <location>
        <begin position="1"/>
        <end position="18"/>
    </location>
</feature>
<dbReference type="PRINTS" id="PR00455">
    <property type="entry name" value="HTHTETR"/>
</dbReference>
<dbReference type="SUPFAM" id="SSF46689">
    <property type="entry name" value="Homeodomain-like"/>
    <property type="match status" value="1"/>
</dbReference>
<dbReference type="Pfam" id="PF00440">
    <property type="entry name" value="TetR_N"/>
    <property type="match status" value="1"/>
</dbReference>
<evidence type="ECO:0000256" key="2">
    <source>
        <dbReference type="ARBA" id="ARBA00023125"/>
    </source>
</evidence>
<gene>
    <name evidence="6" type="ORF">MUO14_17275</name>
</gene>
<dbReference type="PANTHER" id="PTHR43479">
    <property type="entry name" value="ACREF/ENVCD OPERON REPRESSOR-RELATED"/>
    <property type="match status" value="1"/>
</dbReference>
<sequence>MNDSKPSQHEEKKSISLRERKKQQAKADIEEAALRLFHEKGFEQTSIQNIADVVMMSPRTFFRYFASKEDVLLGFIRRAQRDGIRSLDQIEPTASPHIALREVFECLASEYQQQRSNLQIRYQVAMQTPSISSIFLYSLLESEPAICDALYSRLEKANVNEIRFLVAIYMASFRVSVEKWLENEKNSDLVSLLKDHLDYFLTMPIDNNRL</sequence>
<accession>A0ABY4GWD9</accession>
<dbReference type="Gene3D" id="1.10.357.10">
    <property type="entry name" value="Tetracycline Repressor, domain 2"/>
    <property type="match status" value="1"/>
</dbReference>
<dbReference type="RefSeq" id="WP_244751833.1">
    <property type="nucleotide sequence ID" value="NZ_CP095074.1"/>
</dbReference>
<dbReference type="Proteomes" id="UP000831880">
    <property type="component" value="Chromosome"/>
</dbReference>
<dbReference type="InterPro" id="IPR001647">
    <property type="entry name" value="HTH_TetR"/>
</dbReference>
<organism evidence="6 7">
    <name type="scientific">Halobacillus shinanisalinarum</name>
    <dbReference type="NCBI Taxonomy" id="2932258"/>
    <lineage>
        <taxon>Bacteria</taxon>
        <taxon>Bacillati</taxon>
        <taxon>Bacillota</taxon>
        <taxon>Bacilli</taxon>
        <taxon>Bacillales</taxon>
        <taxon>Bacillaceae</taxon>
        <taxon>Halobacillus</taxon>
    </lineage>
</organism>
<reference evidence="6 7" key="1">
    <citation type="submission" date="2022-04" db="EMBL/GenBank/DDBJ databases">
        <title>Halobacillus sp. isolated from saltern.</title>
        <authorList>
            <person name="Won M."/>
            <person name="Lee C.-M."/>
            <person name="Woen H.-Y."/>
            <person name="Kwon S.-W."/>
        </authorList>
    </citation>
    <scope>NUCLEOTIDE SEQUENCE [LARGE SCALE GENOMIC DNA]</scope>
    <source>
        <strain evidence="6 7">SSTM10-2</strain>
    </source>
</reference>
<evidence type="ECO:0000256" key="3">
    <source>
        <dbReference type="PROSITE-ProRule" id="PRU00335"/>
    </source>
</evidence>
<dbReference type="InterPro" id="IPR050624">
    <property type="entry name" value="HTH-type_Tx_Regulator"/>
</dbReference>
<dbReference type="PROSITE" id="PS50977">
    <property type="entry name" value="HTH_TETR_2"/>
    <property type="match status" value="1"/>
</dbReference>
<dbReference type="InterPro" id="IPR009057">
    <property type="entry name" value="Homeodomain-like_sf"/>
</dbReference>
<keyword evidence="2 3" id="KW-0238">DNA-binding</keyword>
<feature type="domain" description="HTH tetR-type" evidence="5">
    <location>
        <begin position="23"/>
        <end position="83"/>
    </location>
</feature>